<organism evidence="2 3">
    <name type="scientific">Winogradskyella wandonensis</name>
    <dbReference type="NCBI Taxonomy" id="1442586"/>
    <lineage>
        <taxon>Bacteria</taxon>
        <taxon>Pseudomonadati</taxon>
        <taxon>Bacteroidota</taxon>
        <taxon>Flavobacteriia</taxon>
        <taxon>Flavobacteriales</taxon>
        <taxon>Flavobacteriaceae</taxon>
        <taxon>Winogradskyella</taxon>
    </lineage>
</organism>
<accession>A0A4R1KUU2</accession>
<sequence>MKLIYSLILTACFTFAGLAQTGFYVKYNTDIQSSDEDAEMVAAMMQGSTIEVAANADKSWIQTNMGTMMTMTLEMDVKQSEATIYLTGMVGKLAYRGDPETLKDNDEDEGAPEIQFINETKDILGITCKKAISKDDSGNTSTFWYTENFKRPEGMEQMPTNVPGLCLEFSVKGEGFLMTYKAVEFNDNAQMADYKLEIPADVKIQKLEDMKNMGLGN</sequence>
<keyword evidence="3" id="KW-1185">Reference proteome</keyword>
<evidence type="ECO:0000313" key="2">
    <source>
        <dbReference type="EMBL" id="TCK67979.1"/>
    </source>
</evidence>
<name>A0A4R1KUU2_9FLAO</name>
<keyword evidence="1" id="KW-0732">Signal</keyword>
<dbReference type="EMBL" id="SMGI01000002">
    <property type="protein sequence ID" value="TCK67979.1"/>
    <property type="molecule type" value="Genomic_DNA"/>
</dbReference>
<protein>
    <submittedName>
        <fullName evidence="2">GLPGLI family protein</fullName>
    </submittedName>
</protein>
<reference evidence="2 3" key="1">
    <citation type="journal article" date="2015" name="Stand. Genomic Sci.">
        <title>Genomic Encyclopedia of Bacterial and Archaeal Type Strains, Phase III: the genomes of soil and plant-associated and newly described type strains.</title>
        <authorList>
            <person name="Whitman W.B."/>
            <person name="Woyke T."/>
            <person name="Klenk H.P."/>
            <person name="Zhou Y."/>
            <person name="Lilburn T.G."/>
            <person name="Beck B.J."/>
            <person name="De Vos P."/>
            <person name="Vandamme P."/>
            <person name="Eisen J.A."/>
            <person name="Garrity G."/>
            <person name="Hugenholtz P."/>
            <person name="Kyrpides N.C."/>
        </authorList>
    </citation>
    <scope>NUCLEOTIDE SEQUENCE [LARGE SCALE GENOMIC DNA]</scope>
    <source>
        <strain evidence="2 3">CECT 8445</strain>
    </source>
</reference>
<gene>
    <name evidence="2" type="ORF">DFQ05_1763</name>
</gene>
<dbReference type="RefSeq" id="WP_132704992.1">
    <property type="nucleotide sequence ID" value="NZ_SMGI01000002.1"/>
</dbReference>
<dbReference type="AlphaFoldDB" id="A0A4R1KUU2"/>
<comment type="caution">
    <text evidence="2">The sequence shown here is derived from an EMBL/GenBank/DDBJ whole genome shotgun (WGS) entry which is preliminary data.</text>
</comment>
<proteinExistence type="predicted"/>
<evidence type="ECO:0000313" key="3">
    <source>
        <dbReference type="Proteomes" id="UP000295714"/>
    </source>
</evidence>
<dbReference type="Proteomes" id="UP000295714">
    <property type="component" value="Unassembled WGS sequence"/>
</dbReference>
<evidence type="ECO:0000256" key="1">
    <source>
        <dbReference type="SAM" id="SignalP"/>
    </source>
</evidence>
<feature type="signal peptide" evidence="1">
    <location>
        <begin position="1"/>
        <end position="21"/>
    </location>
</feature>
<feature type="chain" id="PRO_5020758570" evidence="1">
    <location>
        <begin position="22"/>
        <end position="217"/>
    </location>
</feature>
<dbReference type="OrthoDB" id="1467107at2"/>